<dbReference type="CDD" id="cd00067">
    <property type="entry name" value="GAL4"/>
    <property type="match status" value="1"/>
</dbReference>
<feature type="region of interest" description="Disordered" evidence="5">
    <location>
        <begin position="53"/>
        <end position="78"/>
    </location>
</feature>
<evidence type="ECO:0000313" key="8">
    <source>
        <dbReference type="Proteomes" id="UP000537989"/>
    </source>
</evidence>
<accession>A0AAN6C2L1</accession>
<dbReference type="PANTHER" id="PTHR47424">
    <property type="entry name" value="REGULATORY PROTEIN GAL4"/>
    <property type="match status" value="1"/>
</dbReference>
<sequence length="540" mass="60951">MPRPKVRAEDRRRAVKACVPCQNSKKRCDSQSPCANCRRRDCIPYCIYDPEAARPRRQSSKAQRRAAERTRDTASSNASDEYYNLEYIVCRDLPSSVNSDSTSTQVEAPQTPESTQEPQSHPTPDTTFSSSMSNVGSRHQTPENEKFSMGDSPSLSFLDFLRHTFQHYMGPSPFTDKEKAKAMLQSVYSKPSDGMSSESDLTLEEKRDYIQRFLIATTGIIYIYSPEQMLTMLEETEKTREQRSNNLSASRQKCALIDLAIAIGGQGCRTTPKSLYHAQKHFERGQKLAFEEMLLDPTGDLVAIFLMMTMYMMCGCQRRGAFIYLGVATRLAHALELHKSKSYNNLAPRTHRFRRGIDQRSPNSTSGLELSTTVQHEDMHRQLSNIFGAKTPGVGQLCRVGILLLHCHASNQTTAYLSYAHETATSGSIRYCLIYFTMPYKRSNDSENAIGWPTDTEYATTQSLDIQRLPNSGPFAFRRPVIFRSIGSMRDRRSTTQRDWYHSGSRSDKSSGTSVSRGFDGASQCITELSRATRSTPEKE</sequence>
<keyword evidence="8" id="KW-1185">Reference proteome</keyword>
<dbReference type="GO" id="GO:0000981">
    <property type="term" value="F:DNA-binding transcription factor activity, RNA polymerase II-specific"/>
    <property type="evidence" value="ECO:0007669"/>
    <property type="project" value="InterPro"/>
</dbReference>
<dbReference type="EMBL" id="JAAMOD010000120">
    <property type="protein sequence ID" value="KAF5239830.1"/>
    <property type="molecule type" value="Genomic_DNA"/>
</dbReference>
<evidence type="ECO:0000256" key="1">
    <source>
        <dbReference type="ARBA" id="ARBA00022723"/>
    </source>
</evidence>
<organism evidence="7 8">
    <name type="scientific">Fusarium austroamericanum</name>
    <dbReference type="NCBI Taxonomy" id="282268"/>
    <lineage>
        <taxon>Eukaryota</taxon>
        <taxon>Fungi</taxon>
        <taxon>Dikarya</taxon>
        <taxon>Ascomycota</taxon>
        <taxon>Pezizomycotina</taxon>
        <taxon>Sordariomycetes</taxon>
        <taxon>Hypocreomycetidae</taxon>
        <taxon>Hypocreales</taxon>
        <taxon>Nectriaceae</taxon>
        <taxon>Fusarium</taxon>
    </lineage>
</organism>
<gene>
    <name evidence="7" type="ORF">FAUST_4715</name>
</gene>
<name>A0AAN6C2L1_FUSAU</name>
<evidence type="ECO:0000259" key="6">
    <source>
        <dbReference type="PROSITE" id="PS50048"/>
    </source>
</evidence>
<dbReference type="Proteomes" id="UP000537989">
    <property type="component" value="Unassembled WGS sequence"/>
</dbReference>
<dbReference type="InterPro" id="IPR036864">
    <property type="entry name" value="Zn2-C6_fun-type_DNA-bd_sf"/>
</dbReference>
<proteinExistence type="predicted"/>
<feature type="compositionally biased region" description="Basic residues" evidence="5">
    <location>
        <begin position="55"/>
        <end position="64"/>
    </location>
</feature>
<evidence type="ECO:0000256" key="2">
    <source>
        <dbReference type="ARBA" id="ARBA00023015"/>
    </source>
</evidence>
<dbReference type="InterPro" id="IPR001138">
    <property type="entry name" value="Zn2Cys6_DnaBD"/>
</dbReference>
<dbReference type="GO" id="GO:0000978">
    <property type="term" value="F:RNA polymerase II cis-regulatory region sequence-specific DNA binding"/>
    <property type="evidence" value="ECO:0007669"/>
    <property type="project" value="TreeGrafter"/>
</dbReference>
<feature type="compositionally biased region" description="Polar residues" evidence="5">
    <location>
        <begin position="96"/>
        <end position="139"/>
    </location>
</feature>
<reference evidence="7 8" key="1">
    <citation type="submission" date="2020-02" db="EMBL/GenBank/DDBJ databases">
        <title>Identification and distribution of gene clusters putatively required for synthesis of sphingolipid metabolism inhibitors in phylogenetically diverse species of the filamentous fungus Fusarium.</title>
        <authorList>
            <person name="Kim H.-S."/>
            <person name="Busman M."/>
            <person name="Brown D.W."/>
            <person name="Divon H."/>
            <person name="Uhlig S."/>
            <person name="Proctor R.H."/>
        </authorList>
    </citation>
    <scope>NUCLEOTIDE SEQUENCE [LARGE SCALE GENOMIC DNA]</scope>
    <source>
        <strain evidence="7 8">NRRL 2903</strain>
    </source>
</reference>
<dbReference type="GO" id="GO:0005634">
    <property type="term" value="C:nucleus"/>
    <property type="evidence" value="ECO:0007669"/>
    <property type="project" value="TreeGrafter"/>
</dbReference>
<evidence type="ECO:0000256" key="5">
    <source>
        <dbReference type="SAM" id="MobiDB-lite"/>
    </source>
</evidence>
<dbReference type="InterPro" id="IPR007219">
    <property type="entry name" value="XnlR_reg_dom"/>
</dbReference>
<feature type="compositionally biased region" description="Basic and acidic residues" evidence="5">
    <location>
        <begin position="489"/>
        <end position="509"/>
    </location>
</feature>
<dbReference type="InterPro" id="IPR051127">
    <property type="entry name" value="Fungal_SecMet_Regulators"/>
</dbReference>
<dbReference type="SMART" id="SM00066">
    <property type="entry name" value="GAL4"/>
    <property type="match status" value="1"/>
</dbReference>
<feature type="region of interest" description="Disordered" evidence="5">
    <location>
        <begin position="488"/>
        <end position="540"/>
    </location>
</feature>
<feature type="region of interest" description="Disordered" evidence="5">
    <location>
        <begin position="96"/>
        <end position="150"/>
    </location>
</feature>
<dbReference type="GO" id="GO:0000435">
    <property type="term" value="P:positive regulation of transcription from RNA polymerase II promoter by galactose"/>
    <property type="evidence" value="ECO:0007669"/>
    <property type="project" value="TreeGrafter"/>
</dbReference>
<dbReference type="AlphaFoldDB" id="A0AAN6C2L1"/>
<dbReference type="SUPFAM" id="SSF57701">
    <property type="entry name" value="Zn2/Cys6 DNA-binding domain"/>
    <property type="match status" value="1"/>
</dbReference>
<dbReference type="GO" id="GO:0008270">
    <property type="term" value="F:zinc ion binding"/>
    <property type="evidence" value="ECO:0007669"/>
    <property type="project" value="InterPro"/>
</dbReference>
<feature type="domain" description="Zn(2)-C6 fungal-type" evidence="6">
    <location>
        <begin position="17"/>
        <end position="48"/>
    </location>
</feature>
<dbReference type="CDD" id="cd12148">
    <property type="entry name" value="fungal_TF_MHR"/>
    <property type="match status" value="1"/>
</dbReference>
<keyword evidence="3" id="KW-0804">Transcription</keyword>
<feature type="compositionally biased region" description="Polar residues" evidence="5">
    <location>
        <begin position="524"/>
        <end position="540"/>
    </location>
</feature>
<evidence type="ECO:0000256" key="4">
    <source>
        <dbReference type="ARBA" id="ARBA00023242"/>
    </source>
</evidence>
<evidence type="ECO:0000256" key="3">
    <source>
        <dbReference type="ARBA" id="ARBA00023163"/>
    </source>
</evidence>
<keyword evidence="1" id="KW-0479">Metal-binding</keyword>
<keyword evidence="2" id="KW-0805">Transcription regulation</keyword>
<dbReference type="PANTHER" id="PTHR47424:SF9">
    <property type="entry name" value="TAH-2"/>
    <property type="match status" value="1"/>
</dbReference>
<dbReference type="PROSITE" id="PS50048">
    <property type="entry name" value="ZN2_CY6_FUNGAL_2"/>
    <property type="match status" value="1"/>
</dbReference>
<protein>
    <recommendedName>
        <fullName evidence="6">Zn(2)-C6 fungal-type domain-containing protein</fullName>
    </recommendedName>
</protein>
<comment type="caution">
    <text evidence="7">The sequence shown here is derived from an EMBL/GenBank/DDBJ whole genome shotgun (WGS) entry which is preliminary data.</text>
</comment>
<keyword evidence="4" id="KW-0539">Nucleus</keyword>
<dbReference type="Pfam" id="PF04082">
    <property type="entry name" value="Fungal_trans"/>
    <property type="match status" value="1"/>
</dbReference>
<evidence type="ECO:0000313" key="7">
    <source>
        <dbReference type="EMBL" id="KAF5239830.1"/>
    </source>
</evidence>